<evidence type="ECO:0000313" key="5">
    <source>
        <dbReference type="EMBL" id="AUX30502.1"/>
    </source>
</evidence>
<evidence type="ECO:0000313" key="4">
    <source>
        <dbReference type="EMBL" id="AUX28187.1"/>
    </source>
</evidence>
<proteinExistence type="predicted"/>
<dbReference type="GO" id="GO:0006313">
    <property type="term" value="P:DNA transposition"/>
    <property type="evidence" value="ECO:0007669"/>
    <property type="project" value="InterPro"/>
</dbReference>
<gene>
    <name evidence="3" type="primary">isftu1</name>
    <name evidence="3" type="ORF">SOCE836_002280</name>
    <name evidence="4" type="ORF">SOCE836_002550</name>
    <name evidence="5" type="ORF">SOCE836_026080</name>
    <name evidence="6" type="ORF">SOCE836_054810</name>
    <name evidence="7" type="ORF">SOCE836_068390</name>
    <name evidence="8" type="ORF">SOCE836_102030</name>
</gene>
<reference evidence="3 9" key="1">
    <citation type="submission" date="2015-09" db="EMBL/GenBank/DDBJ databases">
        <title>Sorangium comparison.</title>
        <authorList>
            <person name="Zaburannyi N."/>
            <person name="Bunk B."/>
            <person name="Overmann J."/>
            <person name="Mueller R."/>
        </authorList>
    </citation>
    <scope>NUCLEOTIDE SEQUENCE [LARGE SCALE GENOMIC DNA]</scope>
    <source>
        <strain evidence="3 9">So ce836</strain>
    </source>
</reference>
<evidence type="ECO:0000259" key="1">
    <source>
        <dbReference type="Pfam" id="PF01548"/>
    </source>
</evidence>
<feature type="domain" description="Transposase IS116/IS110/IS902 C-terminal" evidence="2">
    <location>
        <begin position="253"/>
        <end position="337"/>
    </location>
</feature>
<dbReference type="Pfam" id="PF02371">
    <property type="entry name" value="Transposase_20"/>
    <property type="match status" value="1"/>
</dbReference>
<evidence type="ECO:0000259" key="2">
    <source>
        <dbReference type="Pfam" id="PF02371"/>
    </source>
</evidence>
<dbReference type="Proteomes" id="UP000295497">
    <property type="component" value="Chromosome"/>
</dbReference>
<dbReference type="NCBIfam" id="NF033542">
    <property type="entry name" value="transpos_IS110"/>
    <property type="match status" value="1"/>
</dbReference>
<dbReference type="EMBL" id="CP012672">
    <property type="protein sequence ID" value="AUX37965.1"/>
    <property type="molecule type" value="Genomic_DNA"/>
</dbReference>
<dbReference type="EMBL" id="CP012672">
    <property type="protein sequence ID" value="AUX34663.1"/>
    <property type="molecule type" value="Genomic_DNA"/>
</dbReference>
<protein>
    <submittedName>
        <fullName evidence="3">Transposase</fullName>
    </submittedName>
</protein>
<dbReference type="EMBL" id="CP012672">
    <property type="protein sequence ID" value="AUX30502.1"/>
    <property type="molecule type" value="Genomic_DNA"/>
</dbReference>
<evidence type="ECO:0000313" key="9">
    <source>
        <dbReference type="Proteomes" id="UP000295497"/>
    </source>
</evidence>
<dbReference type="InterPro" id="IPR002525">
    <property type="entry name" value="Transp_IS110-like_N"/>
</dbReference>
<sequence>MEVLYARCCGLDVHKETVVACVRIQEPRGRAKTTVRSFGATTAELLELHQWLTEQGCTHVAMESTSVYWKPVFNLLEGSFEVLLANARHIKAVPGRKTDVKDCEWIADLLAHGLIRASFIPPAPIRELRDITRHRKSLIRDKATLANRVGKLLETANIKLSNVVSDVLGVSGRAMLAALIAGERDPKKLAALARGRLIPKAEQLAEALRGGFSSHHAFLLEQLLKQIDHLAELIAACDARVVDLCQAHREPLQRLRTIPGVAQRTAEVLLSEIGLDMTRFPTAGHLASWARMCPGNNESAGKRRSGATGTGNNWLRTTLLESAWAASRSRKTYLGAQYRRIARRRGPKRAATAVAHSILVIAFYVLRDGVEYRDLGPDYFDRANAAKLTKYHLRRLAELGYELPQPRAQPGA</sequence>
<dbReference type="GO" id="GO:0003677">
    <property type="term" value="F:DNA binding"/>
    <property type="evidence" value="ECO:0007669"/>
    <property type="project" value="InterPro"/>
</dbReference>
<dbReference type="EMBL" id="CP012672">
    <property type="protein sequence ID" value="AUX28187.1"/>
    <property type="molecule type" value="Genomic_DNA"/>
</dbReference>
<name>A0A4P2QEC0_SORCE</name>
<dbReference type="AlphaFoldDB" id="A0A4P2QEC0"/>
<dbReference type="PANTHER" id="PTHR33055">
    <property type="entry name" value="TRANSPOSASE FOR INSERTION SEQUENCE ELEMENT IS1111A"/>
    <property type="match status" value="1"/>
</dbReference>
<feature type="domain" description="Transposase IS110-like N-terminal" evidence="1">
    <location>
        <begin position="9"/>
        <end position="156"/>
    </location>
</feature>
<dbReference type="Pfam" id="PF01548">
    <property type="entry name" value="DEDD_Tnp_IS110"/>
    <property type="match status" value="1"/>
</dbReference>
<accession>A0A4P2QEC0</accession>
<dbReference type="PANTHER" id="PTHR33055:SF15">
    <property type="entry name" value="TRANSPOSASE-RELATED"/>
    <property type="match status" value="1"/>
</dbReference>
<evidence type="ECO:0000313" key="6">
    <source>
        <dbReference type="EMBL" id="AUX33324.1"/>
    </source>
</evidence>
<dbReference type="InterPro" id="IPR047650">
    <property type="entry name" value="Transpos_IS110"/>
</dbReference>
<dbReference type="EMBL" id="CP012672">
    <property type="protein sequence ID" value="AUX28160.1"/>
    <property type="molecule type" value="Genomic_DNA"/>
</dbReference>
<evidence type="ECO:0000313" key="7">
    <source>
        <dbReference type="EMBL" id="AUX34663.1"/>
    </source>
</evidence>
<dbReference type="EMBL" id="CP012672">
    <property type="protein sequence ID" value="AUX33324.1"/>
    <property type="molecule type" value="Genomic_DNA"/>
</dbReference>
<dbReference type="GO" id="GO:0004803">
    <property type="term" value="F:transposase activity"/>
    <property type="evidence" value="ECO:0007669"/>
    <property type="project" value="InterPro"/>
</dbReference>
<dbReference type="InterPro" id="IPR003346">
    <property type="entry name" value="Transposase_20"/>
</dbReference>
<dbReference type="RefSeq" id="WP_129572563.1">
    <property type="nucleotide sequence ID" value="NZ_CP012672.1"/>
</dbReference>
<evidence type="ECO:0000313" key="8">
    <source>
        <dbReference type="EMBL" id="AUX37965.1"/>
    </source>
</evidence>
<evidence type="ECO:0000313" key="3">
    <source>
        <dbReference type="EMBL" id="AUX28160.1"/>
    </source>
</evidence>
<organism evidence="3 9">
    <name type="scientific">Sorangium cellulosum</name>
    <name type="common">Polyangium cellulosum</name>
    <dbReference type="NCBI Taxonomy" id="56"/>
    <lineage>
        <taxon>Bacteria</taxon>
        <taxon>Pseudomonadati</taxon>
        <taxon>Myxococcota</taxon>
        <taxon>Polyangia</taxon>
        <taxon>Polyangiales</taxon>
        <taxon>Polyangiaceae</taxon>
        <taxon>Sorangium</taxon>
    </lineage>
</organism>